<dbReference type="EMBL" id="GBRH01269493">
    <property type="protein sequence ID" value="JAD28402.1"/>
    <property type="molecule type" value="Transcribed_RNA"/>
</dbReference>
<dbReference type="AlphaFoldDB" id="A0A0A8Z0L6"/>
<name>A0A0A8Z0L6_ARUDO</name>
<protein>
    <submittedName>
        <fullName evidence="1">Uncharacterized protein</fullName>
    </submittedName>
</protein>
<proteinExistence type="predicted"/>
<evidence type="ECO:0000313" key="1">
    <source>
        <dbReference type="EMBL" id="JAD28402.1"/>
    </source>
</evidence>
<accession>A0A0A8Z0L6</accession>
<organism evidence="1">
    <name type="scientific">Arundo donax</name>
    <name type="common">Giant reed</name>
    <name type="synonym">Donax arundinaceus</name>
    <dbReference type="NCBI Taxonomy" id="35708"/>
    <lineage>
        <taxon>Eukaryota</taxon>
        <taxon>Viridiplantae</taxon>
        <taxon>Streptophyta</taxon>
        <taxon>Embryophyta</taxon>
        <taxon>Tracheophyta</taxon>
        <taxon>Spermatophyta</taxon>
        <taxon>Magnoliopsida</taxon>
        <taxon>Liliopsida</taxon>
        <taxon>Poales</taxon>
        <taxon>Poaceae</taxon>
        <taxon>PACMAD clade</taxon>
        <taxon>Arundinoideae</taxon>
        <taxon>Arundineae</taxon>
        <taxon>Arundo</taxon>
    </lineage>
</organism>
<reference evidence="1" key="1">
    <citation type="submission" date="2014-09" db="EMBL/GenBank/DDBJ databases">
        <authorList>
            <person name="Magalhaes I.L.F."/>
            <person name="Oliveira U."/>
            <person name="Santos F.R."/>
            <person name="Vidigal T.H.D.A."/>
            <person name="Brescovit A.D."/>
            <person name="Santos A.J."/>
        </authorList>
    </citation>
    <scope>NUCLEOTIDE SEQUENCE</scope>
    <source>
        <tissue evidence="1">Shoot tissue taken approximately 20 cm above the soil surface</tissue>
    </source>
</reference>
<sequence length="35" mass="3982">MAMIILVKLQAISVYHYPLHEVINPHPVPPKLATF</sequence>
<reference evidence="1" key="2">
    <citation type="journal article" date="2015" name="Data Brief">
        <title>Shoot transcriptome of the giant reed, Arundo donax.</title>
        <authorList>
            <person name="Barrero R.A."/>
            <person name="Guerrero F.D."/>
            <person name="Moolhuijzen P."/>
            <person name="Goolsby J.A."/>
            <person name="Tidwell J."/>
            <person name="Bellgard S.E."/>
            <person name="Bellgard M.I."/>
        </authorList>
    </citation>
    <scope>NUCLEOTIDE SEQUENCE</scope>
    <source>
        <tissue evidence="1">Shoot tissue taken approximately 20 cm above the soil surface</tissue>
    </source>
</reference>